<proteinExistence type="predicted"/>
<dbReference type="KEGG" id="mesg:MLAUSG7_0008"/>
<dbReference type="EMBL" id="LR792632">
    <property type="protein sequence ID" value="CAB3287066.1"/>
    <property type="molecule type" value="Genomic_DNA"/>
</dbReference>
<protein>
    <submittedName>
        <fullName evidence="1">Uncharacterized protein</fullName>
    </submittedName>
</protein>
<dbReference type="Proteomes" id="UP000679213">
    <property type="component" value="Chromosome I"/>
</dbReference>
<reference evidence="1 2" key="1">
    <citation type="submission" date="2020-04" db="EMBL/GenBank/DDBJ databases">
        <authorList>
            <consortium name="Genoscope - CEA"/>
            <person name="William W."/>
        </authorList>
    </citation>
    <scope>NUCLEOTIDE SEQUENCE [LARGE SCALE GENOMIC DNA]</scope>
    <source>
        <strain evidence="1 2">SG7</strain>
    </source>
</reference>
<name>A0A8D6STI9_9EURY</name>
<accession>A0A8D6STI9</accession>
<gene>
    <name evidence="1" type="ORF">MLAUSG7_0008</name>
</gene>
<dbReference type="AlphaFoldDB" id="A0A8D6STI9"/>
<accession>A0A8D6PXI4</accession>
<keyword evidence="2" id="KW-1185">Reference proteome</keyword>
<organism evidence="1 2">
    <name type="scientific">Methanocaldococcus lauensis</name>
    <dbReference type="NCBI Taxonomy" id="2546128"/>
    <lineage>
        <taxon>Archaea</taxon>
        <taxon>Methanobacteriati</taxon>
        <taxon>Methanobacteriota</taxon>
        <taxon>Methanomada group</taxon>
        <taxon>Methanococci</taxon>
        <taxon>Methanococcales</taxon>
        <taxon>Methanocaldococcaceae</taxon>
        <taxon>Methanocaldococcus</taxon>
    </lineage>
</organism>
<evidence type="ECO:0000313" key="2">
    <source>
        <dbReference type="Proteomes" id="UP000679213"/>
    </source>
</evidence>
<sequence>MARGTGLGSPGRTSDPSRADALGVRFPPRAVIIL</sequence>
<evidence type="ECO:0000313" key="1">
    <source>
        <dbReference type="EMBL" id="CAB3287066.1"/>
    </source>
</evidence>